<sequence length="264" mass="27748">MAAEDADVKPISTIPTANAGQSPGAKIATSSCRAPCVLHGSRVDNVQITEIESKQRVYMAASENCEEVSSLAFLDANAALVCSVKGQLCLVDTRQPPEPQGDLPVSSALAGERWCAAAGTALPGSDARALPIARLSSEGRVVLTDVRNTPKPLKSAMCRASASRSGTEFLCVSWAPRLEGCLAVSGFDGTVHVYDTHSWGTTGEEAAPAFVHRGHLFSEAEDGGGDPPLVTAHAWHPWKHRMLLSAASDGSLHVWDWADSCSSS</sequence>
<name>A0A8D0HIH6_SPHPU</name>
<dbReference type="PANTHER" id="PTHR46947:SF1">
    <property type="entry name" value="WD REPEAT-CONTAINING PROTEIN 73"/>
    <property type="match status" value="1"/>
</dbReference>
<evidence type="ECO:0000313" key="2">
    <source>
        <dbReference type="Ensembl" id="ENSSPUP00000024274.1"/>
    </source>
</evidence>
<evidence type="ECO:0008006" key="4">
    <source>
        <dbReference type="Google" id="ProtNLM"/>
    </source>
</evidence>
<reference evidence="2" key="1">
    <citation type="submission" date="2025-08" db="UniProtKB">
        <authorList>
            <consortium name="Ensembl"/>
        </authorList>
    </citation>
    <scope>IDENTIFICATION</scope>
</reference>
<dbReference type="GO" id="GO:0000922">
    <property type="term" value="C:spindle pole"/>
    <property type="evidence" value="ECO:0007669"/>
    <property type="project" value="TreeGrafter"/>
</dbReference>
<dbReference type="InterPro" id="IPR036322">
    <property type="entry name" value="WD40_repeat_dom_sf"/>
</dbReference>
<evidence type="ECO:0000313" key="3">
    <source>
        <dbReference type="Proteomes" id="UP000694392"/>
    </source>
</evidence>
<evidence type="ECO:0000256" key="1">
    <source>
        <dbReference type="SAM" id="MobiDB-lite"/>
    </source>
</evidence>
<protein>
    <recommendedName>
        <fullName evidence="4">WD repeat-containing protein 73</fullName>
    </recommendedName>
</protein>
<dbReference type="AlphaFoldDB" id="A0A8D0HIH6"/>
<dbReference type="SMART" id="SM00320">
    <property type="entry name" value="WD40"/>
    <property type="match status" value="3"/>
</dbReference>
<accession>A0A8D0HIH6</accession>
<dbReference type="GeneTree" id="ENSGT00940000167954"/>
<dbReference type="Pfam" id="PF00400">
    <property type="entry name" value="WD40"/>
    <property type="match status" value="1"/>
</dbReference>
<dbReference type="PANTHER" id="PTHR46947">
    <property type="entry name" value="WD REPEAT-CONTAINING PROTEIN 73"/>
    <property type="match status" value="1"/>
</dbReference>
<dbReference type="InterPro" id="IPR015943">
    <property type="entry name" value="WD40/YVTN_repeat-like_dom_sf"/>
</dbReference>
<dbReference type="SUPFAM" id="SSF50978">
    <property type="entry name" value="WD40 repeat-like"/>
    <property type="match status" value="1"/>
</dbReference>
<dbReference type="Ensembl" id="ENSSPUT00000025907.1">
    <property type="protein sequence ID" value="ENSSPUP00000024274.1"/>
    <property type="gene ID" value="ENSSPUG00000018614.1"/>
</dbReference>
<dbReference type="InterPro" id="IPR042795">
    <property type="entry name" value="Wdr73"/>
</dbReference>
<keyword evidence="3" id="KW-1185">Reference proteome</keyword>
<dbReference type="Proteomes" id="UP000694392">
    <property type="component" value="Unplaced"/>
</dbReference>
<reference evidence="2" key="2">
    <citation type="submission" date="2025-09" db="UniProtKB">
        <authorList>
            <consortium name="Ensembl"/>
        </authorList>
    </citation>
    <scope>IDENTIFICATION</scope>
</reference>
<dbReference type="GO" id="GO:0031122">
    <property type="term" value="P:cytoplasmic microtubule organization"/>
    <property type="evidence" value="ECO:0007669"/>
    <property type="project" value="TreeGrafter"/>
</dbReference>
<organism evidence="2 3">
    <name type="scientific">Sphenodon punctatus</name>
    <name type="common">Tuatara</name>
    <name type="synonym">Hatteria punctata</name>
    <dbReference type="NCBI Taxonomy" id="8508"/>
    <lineage>
        <taxon>Eukaryota</taxon>
        <taxon>Metazoa</taxon>
        <taxon>Chordata</taxon>
        <taxon>Craniata</taxon>
        <taxon>Vertebrata</taxon>
        <taxon>Euteleostomi</taxon>
        <taxon>Lepidosauria</taxon>
        <taxon>Sphenodontia</taxon>
        <taxon>Sphenodontidae</taxon>
        <taxon>Sphenodon</taxon>
    </lineage>
</organism>
<feature type="region of interest" description="Disordered" evidence="1">
    <location>
        <begin position="1"/>
        <end position="24"/>
    </location>
</feature>
<dbReference type="OMA" id="CKPRTLL"/>
<proteinExistence type="predicted"/>
<dbReference type="InterPro" id="IPR001680">
    <property type="entry name" value="WD40_rpt"/>
</dbReference>
<dbReference type="GO" id="GO:0005829">
    <property type="term" value="C:cytosol"/>
    <property type="evidence" value="ECO:0007669"/>
    <property type="project" value="TreeGrafter"/>
</dbReference>
<dbReference type="Gene3D" id="2.130.10.10">
    <property type="entry name" value="YVTN repeat-like/Quinoprotein amine dehydrogenase"/>
    <property type="match status" value="1"/>
</dbReference>